<feature type="domain" description="Cation/H(+) antiporter C-terminal" evidence="27">
    <location>
        <begin position="952"/>
        <end position="1111"/>
    </location>
</feature>
<name>A0A161ZRF3_DAUCS</name>
<feature type="transmembrane region" description="Helical" evidence="23">
    <location>
        <begin position="675"/>
        <end position="698"/>
    </location>
</feature>
<dbReference type="AlphaFoldDB" id="A0A161ZRF3"/>
<evidence type="ECO:0000256" key="4">
    <source>
        <dbReference type="ARBA" id="ARBA00022538"/>
    </source>
</evidence>
<dbReference type="GO" id="GO:0047890">
    <property type="term" value="F:flavanone 4-reductase activity"/>
    <property type="evidence" value="ECO:0007669"/>
    <property type="project" value="UniProtKB-EC"/>
</dbReference>
<dbReference type="EC" id="1.1.1.234" evidence="16"/>
<keyword evidence="9" id="KW-0560">Oxidoreductase</keyword>
<evidence type="ECO:0000313" key="28">
    <source>
        <dbReference type="EMBL" id="KZM90252.1"/>
    </source>
</evidence>
<dbReference type="InterPro" id="IPR036291">
    <property type="entry name" value="NAD(P)-bd_dom_sf"/>
</dbReference>
<organism evidence="28">
    <name type="scientific">Daucus carota subsp. sativus</name>
    <name type="common">Carrot</name>
    <dbReference type="NCBI Taxonomy" id="79200"/>
    <lineage>
        <taxon>Eukaryota</taxon>
        <taxon>Viridiplantae</taxon>
        <taxon>Streptophyta</taxon>
        <taxon>Embryophyta</taxon>
        <taxon>Tracheophyta</taxon>
        <taxon>Spermatophyta</taxon>
        <taxon>Magnoliopsida</taxon>
        <taxon>eudicotyledons</taxon>
        <taxon>Gunneridae</taxon>
        <taxon>Pentapetalae</taxon>
        <taxon>asterids</taxon>
        <taxon>campanulids</taxon>
        <taxon>Apiales</taxon>
        <taxon>Apiaceae</taxon>
        <taxon>Apioideae</taxon>
        <taxon>Scandiceae</taxon>
        <taxon>Daucinae</taxon>
        <taxon>Daucus</taxon>
        <taxon>Daucus sect. Daucus</taxon>
    </lineage>
</organism>
<gene>
    <name evidence="28" type="ORF">DCAR_022383</name>
</gene>
<evidence type="ECO:0000256" key="10">
    <source>
        <dbReference type="ARBA" id="ARBA00023065"/>
    </source>
</evidence>
<evidence type="ECO:0000256" key="22">
    <source>
        <dbReference type="ARBA" id="ARBA00049132"/>
    </source>
</evidence>
<feature type="transmembrane region" description="Helical" evidence="23">
    <location>
        <begin position="588"/>
        <end position="605"/>
    </location>
</feature>
<evidence type="ECO:0000256" key="3">
    <source>
        <dbReference type="ARBA" id="ARBA00022448"/>
    </source>
</evidence>
<dbReference type="InterPro" id="IPR050794">
    <property type="entry name" value="CPA2_transporter"/>
</dbReference>
<feature type="transmembrane region" description="Helical" evidence="23">
    <location>
        <begin position="481"/>
        <end position="502"/>
    </location>
</feature>
<dbReference type="SUPFAM" id="SSF51735">
    <property type="entry name" value="NAD(P)-binding Rossmann-fold domains"/>
    <property type="match status" value="1"/>
</dbReference>
<dbReference type="InterPro" id="IPR057291">
    <property type="entry name" value="CHX17_2nd"/>
</dbReference>
<dbReference type="EC" id="1.1.1.219" evidence="17"/>
<dbReference type="PANTHER" id="PTHR32468:SF145">
    <property type="entry name" value="CATION_H(+) ANTIPORTER 28"/>
    <property type="match status" value="1"/>
</dbReference>
<evidence type="ECO:0000256" key="5">
    <source>
        <dbReference type="ARBA" id="ARBA00022692"/>
    </source>
</evidence>
<feature type="transmembrane region" description="Helical" evidence="23">
    <location>
        <begin position="426"/>
        <end position="445"/>
    </location>
</feature>
<reference evidence="28" key="1">
    <citation type="journal article" date="2016" name="Nat. Genet.">
        <title>A high-quality carrot genome assembly provides new insights into carotenoid accumulation and asterid genome evolution.</title>
        <authorList>
            <person name="Iorizzo M."/>
            <person name="Ellison S."/>
            <person name="Senalik D."/>
            <person name="Zeng P."/>
            <person name="Satapoomin P."/>
            <person name="Huang J."/>
            <person name="Bowman M."/>
            <person name="Iovene M."/>
            <person name="Sanseverino W."/>
            <person name="Cavagnaro P."/>
            <person name="Yildiz M."/>
            <person name="Macko-Podgorni A."/>
            <person name="Moranska E."/>
            <person name="Grzebelus E."/>
            <person name="Grzebelus D."/>
            <person name="Ashrafi H."/>
            <person name="Zheng Z."/>
            <person name="Cheng S."/>
            <person name="Spooner D."/>
            <person name="Van Deynze A."/>
            <person name="Simon P."/>
        </authorList>
    </citation>
    <scope>NUCLEOTIDE SEQUENCE [LARGE SCALE GENOMIC DNA]</scope>
    <source>
        <tissue evidence="28">Leaf</tissue>
    </source>
</reference>
<keyword evidence="7" id="KW-0630">Potassium</keyword>
<dbReference type="Pfam" id="PF23256">
    <property type="entry name" value="CHX17_2nd"/>
    <property type="match status" value="1"/>
</dbReference>
<evidence type="ECO:0000256" key="7">
    <source>
        <dbReference type="ARBA" id="ARBA00022958"/>
    </source>
</evidence>
<sequence>MEKTRVCVTGGSGYLGSWLVKKLLHKGYIVHATLRSLDEKSKVGLLKSLPNANTGLVLFKADIYDPNDFQAAIEGCNYVLHLATPLQHNTKSSLYKDTREAAIAGVKTIADCCLKSQSVKKLIYTSSVMASSPLKDDGSGFESYWDESCWTTINDTPFTYCDDFAAEKEILSYNATASDPDTGLEVVSLVCGLVGGDTILSYLPASMSTIISPLFGDSLNSYYQSLQHLQELLGCVPLVHIEDVCEAHVLCMEKPSLKGRFICSNADPTAKEITEYFKNNNPNSELEILDDCSIIGERGSRCSSIELIKLGFEHKFNMADILDDSHKHILMEKNGNWRNPNWLPPIITKCTSVMGLNITTIATHMLGFILLLVFCHFSYMFLRKFSQPRVVSEFIVGLVISNLPFVRSRLSLEVLKQLKYIVESGMVALMFVVGLDISPSIFIHLPVREMKVAMSGFLTTFLLAFLVTPLLHVPIVSNTTFYLGLSFILAGTAYPLLSRLLTDLKIAKSDIGKFVITSAMLSDTMSILSLSVGYIIFDIEDNFAMRKGNEIATMIVTLLMEIFLAAMIAPVIMKWVNRANPEGKPMKGSHLVLALASIIGIASIAPLYAKFSGLLSAFLAGLFMPKEGRISKMLINQVKYFFTSIFYPIFFFWVGSESNLAKFGAKQWRTWENLIFLYSITLIGKVAGSVMSGVLLGFHWRESIEIGLLLSLKGQLHVYLAILAAKMQLITVSTSIVMVFVTLLTIIYTPTVVEKIIERARKRTPTQRMALQWHHPGAELQVLICVHGTQNVQSAINLMEICQGPPEPGIMVYLTDMVELTDKIASTLAHEADGTLTVTDPEVVEMRDSITRIIEEYLDEGGEGVGLRRMIALSTMINMHKDIIILGEDLMISMIILPFHKEQDADGRLNAGNPGFRNINRKVLRNAPCSIGILVDRGFGSTRISRSSVIINIAVVFIGGKDDREGLAFAERFARHPGVKLTVIRFLLDSNNETSVSTRLNKARLLTAEHEEEMKLDDEYFADFYGKHVAGGHVSYMEKYLVNSGQTFSTLRSMEGHYTLFIVGRGGRVNSVLTKGMNDWEECPELGPIGDILSASDFSVTSSVLIIQQHSLKGELQGLQDEFSIMQ</sequence>
<dbReference type="Pfam" id="PF23259">
    <property type="entry name" value="CHX17_C"/>
    <property type="match status" value="1"/>
</dbReference>
<feature type="transmembrane region" description="Helical" evidence="23">
    <location>
        <begin position="638"/>
        <end position="655"/>
    </location>
</feature>
<evidence type="ECO:0000256" key="11">
    <source>
        <dbReference type="ARBA" id="ARBA00023136"/>
    </source>
</evidence>
<evidence type="ECO:0000256" key="12">
    <source>
        <dbReference type="ARBA" id="ARBA00023241"/>
    </source>
</evidence>
<feature type="transmembrane region" description="Helical" evidence="23">
    <location>
        <begin position="452"/>
        <end position="475"/>
    </location>
</feature>
<dbReference type="Gene3D" id="1.20.1530.20">
    <property type="match status" value="1"/>
</dbReference>
<dbReference type="Pfam" id="PF00999">
    <property type="entry name" value="Na_H_Exchanger"/>
    <property type="match status" value="1"/>
</dbReference>
<dbReference type="InterPro" id="IPR006153">
    <property type="entry name" value="Cation/H_exchanger_TM"/>
</dbReference>
<evidence type="ECO:0000256" key="19">
    <source>
        <dbReference type="ARBA" id="ARBA00042087"/>
    </source>
</evidence>
<evidence type="ECO:0000256" key="23">
    <source>
        <dbReference type="SAM" id="Phobius"/>
    </source>
</evidence>
<comment type="caution">
    <text evidence="28">The sequence shown here is derived from an EMBL/GenBank/DDBJ whole genome shotgun (WGS) entry which is preliminary data.</text>
</comment>
<comment type="subcellular location">
    <subcellularLocation>
        <location evidence="1">Membrane</location>
        <topology evidence="1">Multi-pass membrane protein</topology>
    </subcellularLocation>
</comment>
<dbReference type="GO" id="GO:0045552">
    <property type="term" value="F:dihydroflavanol 4-reductase activity"/>
    <property type="evidence" value="ECO:0007669"/>
    <property type="project" value="UniProtKB-EC"/>
</dbReference>
<feature type="transmembrane region" description="Helical" evidence="23">
    <location>
        <begin position="361"/>
        <end position="382"/>
    </location>
</feature>
<comment type="pathway">
    <text evidence="2">Pigment biosynthesis; anthocyanin biosynthesis.</text>
</comment>
<dbReference type="InterPro" id="IPR001509">
    <property type="entry name" value="Epimerase_deHydtase"/>
</dbReference>
<evidence type="ECO:0000256" key="13">
    <source>
        <dbReference type="ARBA" id="ARBA00023445"/>
    </source>
</evidence>
<evidence type="ECO:0000256" key="16">
    <source>
        <dbReference type="ARBA" id="ARBA00039055"/>
    </source>
</evidence>
<feature type="transmembrane region" description="Helical" evidence="23">
    <location>
        <begin position="551"/>
        <end position="576"/>
    </location>
</feature>
<comment type="similarity">
    <text evidence="13">Belongs to the NAD(P)-dependent epimerase/dehydratase family. Dihydroflavonol-4-reductase subfamily.</text>
</comment>
<dbReference type="InterPro" id="IPR057290">
    <property type="entry name" value="CHX17_C"/>
</dbReference>
<dbReference type="FunFam" id="3.40.50.720:FF:000085">
    <property type="entry name" value="Dihydroflavonol reductase"/>
    <property type="match status" value="1"/>
</dbReference>
<evidence type="ECO:0000256" key="1">
    <source>
        <dbReference type="ARBA" id="ARBA00004141"/>
    </source>
</evidence>
<comment type="catalytic activity">
    <reaction evidence="22">
        <text>a (2R,3S,4S)-leucoanthocyanidin + NADP(+) = a (2R,3R)-dihydroflavonol + NADPH + H(+)</text>
        <dbReference type="Rhea" id="RHEA:54444"/>
        <dbReference type="ChEBI" id="CHEBI:15378"/>
        <dbReference type="ChEBI" id="CHEBI:57783"/>
        <dbReference type="ChEBI" id="CHEBI:58349"/>
        <dbReference type="ChEBI" id="CHEBI:138176"/>
        <dbReference type="ChEBI" id="CHEBI:138188"/>
        <dbReference type="EC" id="1.1.1.219"/>
    </reaction>
</comment>
<evidence type="ECO:0000256" key="9">
    <source>
        <dbReference type="ARBA" id="ARBA00023002"/>
    </source>
</evidence>
<evidence type="ECO:0000256" key="21">
    <source>
        <dbReference type="ARBA" id="ARBA00048870"/>
    </source>
</evidence>
<dbReference type="GO" id="GO:0006885">
    <property type="term" value="P:regulation of pH"/>
    <property type="evidence" value="ECO:0007669"/>
    <property type="project" value="TreeGrafter"/>
</dbReference>
<dbReference type="Pfam" id="PF01370">
    <property type="entry name" value="Epimerase"/>
    <property type="match status" value="1"/>
</dbReference>
<keyword evidence="6" id="KW-0521">NADP</keyword>
<comment type="catalytic activity">
    <reaction evidence="21">
        <text>(2S)-flavan-4-ol + NADP(+) = (2S)-flavanone + NADPH + H(+)</text>
        <dbReference type="Rhea" id="RHEA:11228"/>
        <dbReference type="ChEBI" id="CHEBI:15378"/>
        <dbReference type="ChEBI" id="CHEBI:15605"/>
        <dbReference type="ChEBI" id="CHEBI:15606"/>
        <dbReference type="ChEBI" id="CHEBI:57783"/>
        <dbReference type="ChEBI" id="CHEBI:58349"/>
        <dbReference type="EC" id="1.1.1.234"/>
    </reaction>
</comment>
<proteinExistence type="inferred from homology"/>
<feature type="transmembrane region" description="Helical" evidence="23">
    <location>
        <begin position="718"/>
        <end position="748"/>
    </location>
</feature>
<evidence type="ECO:0000256" key="2">
    <source>
        <dbReference type="ARBA" id="ARBA00004935"/>
    </source>
</evidence>
<evidence type="ECO:0000256" key="17">
    <source>
        <dbReference type="ARBA" id="ARBA00039057"/>
    </source>
</evidence>
<evidence type="ECO:0000256" key="20">
    <source>
        <dbReference type="ARBA" id="ARBA00042831"/>
    </source>
</evidence>
<evidence type="ECO:0000259" key="25">
    <source>
        <dbReference type="Pfam" id="PF01370"/>
    </source>
</evidence>
<dbReference type="GO" id="GO:0015297">
    <property type="term" value="F:antiporter activity"/>
    <property type="evidence" value="ECO:0007669"/>
    <property type="project" value="InterPro"/>
</dbReference>
<accession>A0A161ZRF3</accession>
<dbReference type="GO" id="GO:0012505">
    <property type="term" value="C:endomembrane system"/>
    <property type="evidence" value="ECO:0007669"/>
    <property type="project" value="TreeGrafter"/>
</dbReference>
<keyword evidence="10" id="KW-0406">Ion transport</keyword>
<feature type="domain" description="Cation/H+ exchanger transmembrane" evidence="24">
    <location>
        <begin position="374"/>
        <end position="753"/>
    </location>
</feature>
<dbReference type="Gramene" id="KZM90252">
    <property type="protein sequence ID" value="KZM90252"/>
    <property type="gene ID" value="DCAR_022383"/>
</dbReference>
<evidence type="ECO:0000256" key="15">
    <source>
        <dbReference type="ARBA" id="ARBA00038341"/>
    </source>
</evidence>
<dbReference type="GO" id="GO:1902600">
    <property type="term" value="P:proton transmembrane transport"/>
    <property type="evidence" value="ECO:0007669"/>
    <property type="project" value="InterPro"/>
</dbReference>
<feature type="domain" description="NAD-dependent epimerase/dehydratase" evidence="25">
    <location>
        <begin position="6"/>
        <end position="256"/>
    </location>
</feature>
<evidence type="ECO:0000256" key="6">
    <source>
        <dbReference type="ARBA" id="ARBA00022857"/>
    </source>
</evidence>
<dbReference type="OMA" id="AFMVLMC"/>
<keyword evidence="12" id="KW-0284">Flavonoid biosynthesis</keyword>
<feature type="transmembrane region" description="Helical" evidence="23">
    <location>
        <begin position="514"/>
        <end position="536"/>
    </location>
</feature>
<comment type="similarity">
    <text evidence="15">Belongs to the monovalent cation:proton antiporter 2 (CPA2) transporter (TC 2.A.37) family. CHX (TC 2.A.37.4) subfamily.</text>
</comment>
<evidence type="ECO:0000259" key="24">
    <source>
        <dbReference type="Pfam" id="PF00999"/>
    </source>
</evidence>
<keyword evidence="8 23" id="KW-1133">Transmembrane helix</keyword>
<dbReference type="Gene3D" id="3.40.50.720">
    <property type="entry name" value="NAD(P)-binding Rossmann-like Domain"/>
    <property type="match status" value="1"/>
</dbReference>
<feature type="transmembrane region" description="Helical" evidence="23">
    <location>
        <begin position="389"/>
        <end position="406"/>
    </location>
</feature>
<keyword evidence="5 23" id="KW-0812">Transmembrane</keyword>
<dbReference type="EMBL" id="LNRQ01000006">
    <property type="protein sequence ID" value="KZM90252.1"/>
    <property type="molecule type" value="Genomic_DNA"/>
</dbReference>
<keyword evidence="4" id="KW-0633">Potassium transport</keyword>
<evidence type="ECO:0000256" key="8">
    <source>
        <dbReference type="ARBA" id="ARBA00022989"/>
    </source>
</evidence>
<feature type="domain" description="Cation/H(+) antiporter central" evidence="26">
    <location>
        <begin position="865"/>
        <end position="941"/>
    </location>
</feature>
<dbReference type="InterPro" id="IPR038770">
    <property type="entry name" value="Na+/solute_symporter_sf"/>
</dbReference>
<keyword evidence="3" id="KW-0813">Transport</keyword>
<dbReference type="PANTHER" id="PTHR32468">
    <property type="entry name" value="CATION/H + ANTIPORTER"/>
    <property type="match status" value="1"/>
</dbReference>
<dbReference type="GO" id="GO:0006813">
    <property type="term" value="P:potassium ion transport"/>
    <property type="evidence" value="ECO:0007669"/>
    <property type="project" value="UniProtKB-KW"/>
</dbReference>
<dbReference type="GO" id="GO:0009813">
    <property type="term" value="P:flavonoid biosynthetic process"/>
    <property type="evidence" value="ECO:0007669"/>
    <property type="project" value="UniProtKB-KW"/>
</dbReference>
<evidence type="ECO:0000256" key="18">
    <source>
        <dbReference type="ARBA" id="ARBA00039963"/>
    </source>
</evidence>
<comment type="function">
    <text evidence="14">Bifunctional enzyme involved in flavonoid metabolism.</text>
</comment>
<evidence type="ECO:0000256" key="14">
    <source>
        <dbReference type="ARBA" id="ARBA00037100"/>
    </source>
</evidence>
<evidence type="ECO:0000259" key="26">
    <source>
        <dbReference type="Pfam" id="PF23256"/>
    </source>
</evidence>
<evidence type="ECO:0000259" key="27">
    <source>
        <dbReference type="Pfam" id="PF23259"/>
    </source>
</evidence>
<dbReference type="GO" id="GO:0016020">
    <property type="term" value="C:membrane"/>
    <property type="evidence" value="ECO:0007669"/>
    <property type="project" value="UniProtKB-SubCell"/>
</dbReference>
<keyword evidence="11 23" id="KW-0472">Membrane</keyword>
<protein>
    <recommendedName>
        <fullName evidence="18">Dihydroflavonol 4-reductase</fullName>
        <ecNumber evidence="17">1.1.1.219</ecNumber>
        <ecNumber evidence="16">1.1.1.234</ecNumber>
    </recommendedName>
    <alternativeName>
        <fullName evidence="20">Dihydrokaempferol 4-reductase</fullName>
    </alternativeName>
    <alternativeName>
        <fullName evidence="19">Flavanone 4-reductase</fullName>
    </alternativeName>
</protein>